<name>A0ABN9WVW3_9DINO</name>
<sequence>GHAVSAGARRTRPDSSFASTAASSSVTLPSTVRPGRLAKLLPCSATAPASRVRVARRAQAKELRAPRRLLVFRSFLRTNTFSWHPCTTRWATLGQQLPIALRLRHCRRPPQHQFRCRCRRFSTRLTRRPVPLRRSSRAQSASSRCWKLSSRRSATKCWSCAATWSKLKPNMVSSCGGFMTSYRALAHRPTRPQARSSAWRTCWTRSVFLRCSTSMLEIASRSLTTNSSRQTRPSSCQIGWTSSSLASATWLAPCSPRPKLKLTSCGRSTSSCLSVSPRSARRTVVLRSTVLMSLLIRCTGAGSAGSASEQSATGSASPTTPSSTRARA</sequence>
<evidence type="ECO:0000313" key="2">
    <source>
        <dbReference type="EMBL" id="CAK0890999.1"/>
    </source>
</evidence>
<feature type="non-terminal residue" evidence="2">
    <location>
        <position position="1"/>
    </location>
</feature>
<feature type="region of interest" description="Disordered" evidence="1">
    <location>
        <begin position="303"/>
        <end position="328"/>
    </location>
</feature>
<accession>A0ABN9WVW3</accession>
<keyword evidence="3" id="KW-1185">Reference proteome</keyword>
<gene>
    <name evidence="2" type="ORF">PCOR1329_LOCUS71059</name>
</gene>
<dbReference type="Proteomes" id="UP001189429">
    <property type="component" value="Unassembled WGS sequence"/>
</dbReference>
<protein>
    <submittedName>
        <fullName evidence="2">Uncharacterized protein</fullName>
    </submittedName>
</protein>
<feature type="non-terminal residue" evidence="2">
    <location>
        <position position="328"/>
    </location>
</feature>
<proteinExistence type="predicted"/>
<dbReference type="EMBL" id="CAUYUJ010019412">
    <property type="protein sequence ID" value="CAK0890999.1"/>
    <property type="molecule type" value="Genomic_DNA"/>
</dbReference>
<comment type="caution">
    <text evidence="2">The sequence shown here is derived from an EMBL/GenBank/DDBJ whole genome shotgun (WGS) entry which is preliminary data.</text>
</comment>
<evidence type="ECO:0000313" key="3">
    <source>
        <dbReference type="Proteomes" id="UP001189429"/>
    </source>
</evidence>
<evidence type="ECO:0000256" key="1">
    <source>
        <dbReference type="SAM" id="MobiDB-lite"/>
    </source>
</evidence>
<feature type="region of interest" description="Disordered" evidence="1">
    <location>
        <begin position="1"/>
        <end position="21"/>
    </location>
</feature>
<reference evidence="2" key="1">
    <citation type="submission" date="2023-10" db="EMBL/GenBank/DDBJ databases">
        <authorList>
            <person name="Chen Y."/>
            <person name="Shah S."/>
            <person name="Dougan E. K."/>
            <person name="Thang M."/>
            <person name="Chan C."/>
        </authorList>
    </citation>
    <scope>NUCLEOTIDE SEQUENCE [LARGE SCALE GENOMIC DNA]</scope>
</reference>
<organism evidence="2 3">
    <name type="scientific">Prorocentrum cordatum</name>
    <dbReference type="NCBI Taxonomy" id="2364126"/>
    <lineage>
        <taxon>Eukaryota</taxon>
        <taxon>Sar</taxon>
        <taxon>Alveolata</taxon>
        <taxon>Dinophyceae</taxon>
        <taxon>Prorocentrales</taxon>
        <taxon>Prorocentraceae</taxon>
        <taxon>Prorocentrum</taxon>
    </lineage>
</organism>